<evidence type="ECO:0000313" key="2">
    <source>
        <dbReference type="EMBL" id="QCI60688.1"/>
    </source>
</evidence>
<evidence type="ECO:0000313" key="1">
    <source>
        <dbReference type="EMBL" id="QCI59113.1"/>
    </source>
</evidence>
<keyword evidence="3" id="KW-1185">Reference proteome</keyword>
<accession>A0A4D7AND7</accession>
<dbReference type="KEGG" id="obj:EIO64_07675"/>
<evidence type="ECO:0008006" key="4">
    <source>
        <dbReference type="Google" id="ProtNLM"/>
    </source>
</evidence>
<gene>
    <name evidence="1" type="ORF">EIO64_07675</name>
    <name evidence="2" type="ORF">EIO64_16970</name>
</gene>
<proteinExistence type="predicted"/>
<dbReference type="Proteomes" id="UP000298642">
    <property type="component" value="Chromosome"/>
</dbReference>
<dbReference type="RefSeq" id="WP_136891127.1">
    <property type="nucleotide sequence ID" value="NZ_CP034413.3"/>
</dbReference>
<organism evidence="1 3">
    <name type="scientific">Dysosmobacter welbionis</name>
    <dbReference type="NCBI Taxonomy" id="2093857"/>
    <lineage>
        <taxon>Bacteria</taxon>
        <taxon>Bacillati</taxon>
        <taxon>Bacillota</taxon>
        <taxon>Clostridia</taxon>
        <taxon>Eubacteriales</taxon>
        <taxon>Oscillospiraceae</taxon>
        <taxon>Dysosmobacter</taxon>
    </lineage>
</organism>
<reference evidence="1" key="2">
    <citation type="journal article" date="2020" name="Int. J. Syst. Evol. Microbiol.">
        <title>Dysosmobacter welbionis gen. nov., sp. nov., isolated from human faeces and emended description of the genus Oscillibacter.</title>
        <authorList>
            <person name="Le Roy T."/>
            <person name="Van der Smissen P."/>
            <person name="Paquot A."/>
            <person name="Delzenne N."/>
            <person name="Muccioli G.G."/>
            <person name="Collet J.F."/>
            <person name="Cani P.D."/>
        </authorList>
    </citation>
    <scope>NUCLEOTIDE SEQUENCE</scope>
    <source>
        <strain evidence="1">J115</strain>
    </source>
</reference>
<protein>
    <recommendedName>
        <fullName evidence="4">DUF551 domain-containing protein</fullName>
    </recommendedName>
</protein>
<dbReference type="EMBL" id="CP034413">
    <property type="protein sequence ID" value="QCI59113.1"/>
    <property type="molecule type" value="Genomic_DNA"/>
</dbReference>
<sequence>MEEFDCKKCLHEKVCALWASRESQNASCFCTDGCDYFTPTLTPPNEPLTLEELREMDEPVWVACKPIEGGNGYWCLCQHGHIITPAGSIYNVKEIPHWVFYRRPPEGEDET</sequence>
<evidence type="ECO:0000313" key="3">
    <source>
        <dbReference type="Proteomes" id="UP000298642"/>
    </source>
</evidence>
<reference evidence="1" key="3">
    <citation type="submission" date="2021-06" db="EMBL/GenBank/DDBJ databases">
        <authorList>
            <person name="Le Roy T."/>
            <person name="Van der Smissen P."/>
            <person name="Delzenne N."/>
            <person name="Muccioli G."/>
            <person name="Collet J.F."/>
            <person name="Cani P.D."/>
        </authorList>
    </citation>
    <scope>NUCLEOTIDE SEQUENCE</scope>
    <source>
        <strain evidence="1">J115</strain>
    </source>
</reference>
<dbReference type="KEGG" id="obj:EIO64_16970"/>
<dbReference type="EMBL" id="CP034413">
    <property type="protein sequence ID" value="QCI60688.1"/>
    <property type="molecule type" value="Genomic_DNA"/>
</dbReference>
<dbReference type="AlphaFoldDB" id="A0A4D7AND7"/>
<name>A0A4D7AND7_9FIRM</name>
<reference evidence="3" key="1">
    <citation type="submission" date="2018-12" db="EMBL/GenBank/DDBJ databases">
        <title>Dusodibacter welbiota gen. nov., sp. nov., isolated from human faeces and emended description of the Oscillibacter genus.</title>
        <authorList>
            <person name="Le Roy T."/>
            <person name="Van der Smissen P."/>
            <person name="Delzenne N."/>
            <person name="Muccioli G."/>
            <person name="Collet J.F."/>
            <person name="Cani P.D."/>
        </authorList>
    </citation>
    <scope>NUCLEOTIDE SEQUENCE [LARGE SCALE GENOMIC DNA]</scope>
    <source>
        <strain evidence="3">J115</strain>
    </source>
</reference>